<reference evidence="1" key="2">
    <citation type="journal article" date="2015" name="Data Brief">
        <title>Shoot transcriptome of the giant reed, Arundo donax.</title>
        <authorList>
            <person name="Barrero R.A."/>
            <person name="Guerrero F.D."/>
            <person name="Moolhuijzen P."/>
            <person name="Goolsby J.A."/>
            <person name="Tidwell J."/>
            <person name="Bellgard S.E."/>
            <person name="Bellgard M.I."/>
        </authorList>
    </citation>
    <scope>NUCLEOTIDE SEQUENCE</scope>
    <source>
        <tissue evidence="1">Shoot tissue taken approximately 20 cm above the soil surface</tissue>
    </source>
</reference>
<organism evidence="1">
    <name type="scientific">Arundo donax</name>
    <name type="common">Giant reed</name>
    <name type="synonym">Donax arundinaceus</name>
    <dbReference type="NCBI Taxonomy" id="35708"/>
    <lineage>
        <taxon>Eukaryota</taxon>
        <taxon>Viridiplantae</taxon>
        <taxon>Streptophyta</taxon>
        <taxon>Embryophyta</taxon>
        <taxon>Tracheophyta</taxon>
        <taxon>Spermatophyta</taxon>
        <taxon>Magnoliopsida</taxon>
        <taxon>Liliopsida</taxon>
        <taxon>Poales</taxon>
        <taxon>Poaceae</taxon>
        <taxon>PACMAD clade</taxon>
        <taxon>Arundinoideae</taxon>
        <taxon>Arundineae</taxon>
        <taxon>Arundo</taxon>
    </lineage>
</organism>
<name>A0A0A9BFQ9_ARUDO</name>
<proteinExistence type="predicted"/>
<accession>A0A0A9BFQ9</accession>
<sequence length="36" mass="4150">MHRHSWCHPVPTSNLESAIVRCHCQLASILLFPHLD</sequence>
<dbReference type="AlphaFoldDB" id="A0A0A9BFQ9"/>
<evidence type="ECO:0000313" key="1">
    <source>
        <dbReference type="EMBL" id="JAD60065.1"/>
    </source>
</evidence>
<reference evidence="1" key="1">
    <citation type="submission" date="2014-09" db="EMBL/GenBank/DDBJ databases">
        <authorList>
            <person name="Magalhaes I.L.F."/>
            <person name="Oliveira U."/>
            <person name="Santos F.R."/>
            <person name="Vidigal T.H.D.A."/>
            <person name="Brescovit A.D."/>
            <person name="Santos A.J."/>
        </authorList>
    </citation>
    <scope>NUCLEOTIDE SEQUENCE</scope>
    <source>
        <tissue evidence="1">Shoot tissue taken approximately 20 cm above the soil surface</tissue>
    </source>
</reference>
<protein>
    <submittedName>
        <fullName evidence="1">Uncharacterized protein</fullName>
    </submittedName>
</protein>
<dbReference type="EMBL" id="GBRH01237830">
    <property type="protein sequence ID" value="JAD60065.1"/>
    <property type="molecule type" value="Transcribed_RNA"/>
</dbReference>